<dbReference type="SMART" id="SM00948">
    <property type="entry name" value="Proteasome_A_N"/>
    <property type="match status" value="1"/>
</dbReference>
<dbReference type="InterPro" id="IPR050115">
    <property type="entry name" value="Proteasome_alpha"/>
</dbReference>
<proteinExistence type="inferred from homology"/>
<dbReference type="Proteomes" id="UP000253664">
    <property type="component" value="Unassembled WGS sequence"/>
</dbReference>
<feature type="compositionally biased region" description="Basic and acidic residues" evidence="3">
    <location>
        <begin position="288"/>
        <end position="311"/>
    </location>
</feature>
<evidence type="ECO:0000256" key="2">
    <source>
        <dbReference type="PROSITE-ProRule" id="PRU00808"/>
    </source>
</evidence>
<dbReference type="STRING" id="1330021.A0A367LJS6"/>
<accession>A0A367LJS6</accession>
<dbReference type="PROSITE" id="PS51475">
    <property type="entry name" value="PROTEASOME_ALPHA_2"/>
    <property type="match status" value="1"/>
</dbReference>
<dbReference type="EMBL" id="LKCN02000003">
    <property type="protein sequence ID" value="RCI14686.1"/>
    <property type="molecule type" value="Genomic_DNA"/>
</dbReference>
<dbReference type="Gene3D" id="3.60.20.10">
    <property type="entry name" value="Glutamine Phosphoribosylpyrophosphate, subunit 1, domain 1"/>
    <property type="match status" value="1"/>
</dbReference>
<dbReference type="InterPro" id="IPR001353">
    <property type="entry name" value="Proteasome_sua/b"/>
</dbReference>
<dbReference type="InterPro" id="IPR023332">
    <property type="entry name" value="Proteasome_alpha-type"/>
</dbReference>
<evidence type="ECO:0000259" key="4">
    <source>
        <dbReference type="PROSITE" id="PS00388"/>
    </source>
</evidence>
<gene>
    <name evidence="5" type="ORF">L249_6898</name>
</gene>
<evidence type="ECO:0000256" key="3">
    <source>
        <dbReference type="SAM" id="MobiDB-lite"/>
    </source>
</evidence>
<feature type="non-terminal residue" evidence="5">
    <location>
        <position position="1"/>
    </location>
</feature>
<sequence>SSAQLCFCSALLPLDRYLYRYFITFHKRLQQPSIANAPCHHGTGYDLLNSIFSPDGRNFQVEYAAKATEIGGTAIGIRCKDGVVLAVEKVVASKLLKPNANKRIATVDSHIGIVYTGMDPDGRRFVDCARAESRDWRENFKTPISTADLVTRMGGFIQSHTMYGSVRPFGITAIVAGVDTSEEMPVDGEVGSGPSCGAGGKVKAKHGGPYLFMIDPSGSYWGFYGAATGKGRQSAKAELEKLDLPSNNMTIREAVKEAAKIIYIASKDNKDKAFELEMTWVSGVDGPTKGRHEHVPKELVDEAEKLARAEGESDDDENEQMAD</sequence>
<dbReference type="Pfam" id="PF00227">
    <property type="entry name" value="Proteasome"/>
    <property type="match status" value="2"/>
</dbReference>
<feature type="compositionally biased region" description="Acidic residues" evidence="3">
    <location>
        <begin position="312"/>
        <end position="323"/>
    </location>
</feature>
<dbReference type="OrthoDB" id="40134at2759"/>
<dbReference type="InterPro" id="IPR000426">
    <property type="entry name" value="Proteasome_asu_N"/>
</dbReference>
<name>A0A367LJS6_9HYPO</name>
<evidence type="ECO:0000313" key="5">
    <source>
        <dbReference type="EMBL" id="RCI14686.1"/>
    </source>
</evidence>
<protein>
    <recommendedName>
        <fullName evidence="4">Proteasome alpha-type subunits domain-containing protein</fullName>
    </recommendedName>
</protein>
<comment type="similarity">
    <text evidence="2">Belongs to the peptidase T1A family.</text>
</comment>
<dbReference type="PROSITE" id="PS00388">
    <property type="entry name" value="PROTEASOME_ALPHA_1"/>
    <property type="match status" value="1"/>
</dbReference>
<dbReference type="Pfam" id="PF10584">
    <property type="entry name" value="Proteasome_A_N"/>
    <property type="match status" value="1"/>
</dbReference>
<organism evidence="5 6">
    <name type="scientific">Ophiocordyceps polyrhachis-furcata BCC 54312</name>
    <dbReference type="NCBI Taxonomy" id="1330021"/>
    <lineage>
        <taxon>Eukaryota</taxon>
        <taxon>Fungi</taxon>
        <taxon>Dikarya</taxon>
        <taxon>Ascomycota</taxon>
        <taxon>Pezizomycotina</taxon>
        <taxon>Sordariomycetes</taxon>
        <taxon>Hypocreomycetidae</taxon>
        <taxon>Hypocreales</taxon>
        <taxon>Ophiocordycipitaceae</taxon>
        <taxon>Ophiocordyceps</taxon>
    </lineage>
</organism>
<dbReference type="GO" id="GO:0006511">
    <property type="term" value="P:ubiquitin-dependent protein catabolic process"/>
    <property type="evidence" value="ECO:0007669"/>
    <property type="project" value="InterPro"/>
</dbReference>
<dbReference type="AlphaFoldDB" id="A0A367LJS6"/>
<dbReference type="InterPro" id="IPR029055">
    <property type="entry name" value="Ntn_hydrolases_N"/>
</dbReference>
<reference evidence="5 6" key="1">
    <citation type="journal article" date="2015" name="BMC Genomics">
        <title>Insights from the genome of Ophiocordyceps polyrhachis-furcata to pathogenicity and host specificity in insect fungi.</title>
        <authorList>
            <person name="Wichadakul D."/>
            <person name="Kobmoo N."/>
            <person name="Ingsriswang S."/>
            <person name="Tangphatsornruang S."/>
            <person name="Chantasingh D."/>
            <person name="Luangsa-ard J.J."/>
            <person name="Eurwilaichitr L."/>
        </authorList>
    </citation>
    <scope>NUCLEOTIDE SEQUENCE [LARGE SCALE GENOMIC DNA]</scope>
    <source>
        <strain evidence="5 6">BCC 54312</strain>
    </source>
</reference>
<feature type="domain" description="Proteasome alpha-type subunits" evidence="4">
    <location>
        <begin position="45"/>
        <end position="67"/>
    </location>
</feature>
<comment type="caution">
    <text evidence="5">The sequence shown here is derived from an EMBL/GenBank/DDBJ whole genome shotgun (WGS) entry which is preliminary data.</text>
</comment>
<keyword evidence="6" id="KW-1185">Reference proteome</keyword>
<dbReference type="PANTHER" id="PTHR11599">
    <property type="entry name" value="PROTEASOME SUBUNIT ALPHA/BETA"/>
    <property type="match status" value="1"/>
</dbReference>
<evidence type="ECO:0000313" key="6">
    <source>
        <dbReference type="Proteomes" id="UP000253664"/>
    </source>
</evidence>
<evidence type="ECO:0000256" key="1">
    <source>
        <dbReference type="ARBA" id="ARBA00022942"/>
    </source>
</evidence>
<dbReference type="CDD" id="cd03751">
    <property type="entry name" value="proteasome_alpha_type_3"/>
    <property type="match status" value="1"/>
</dbReference>
<keyword evidence="1 2" id="KW-0647">Proteasome</keyword>
<dbReference type="GO" id="GO:0019773">
    <property type="term" value="C:proteasome core complex, alpha-subunit complex"/>
    <property type="evidence" value="ECO:0007669"/>
    <property type="project" value="UniProtKB-UniRule"/>
</dbReference>
<dbReference type="SUPFAM" id="SSF56235">
    <property type="entry name" value="N-terminal nucleophile aminohydrolases (Ntn hydrolases)"/>
    <property type="match status" value="1"/>
</dbReference>
<feature type="region of interest" description="Disordered" evidence="3">
    <location>
        <begin position="284"/>
        <end position="323"/>
    </location>
</feature>